<dbReference type="InterPro" id="IPR000794">
    <property type="entry name" value="Beta-ketoacyl_synthase"/>
</dbReference>
<evidence type="ECO:0000256" key="1">
    <source>
        <dbReference type="ARBA" id="ARBA00005194"/>
    </source>
</evidence>
<evidence type="ECO:0000256" key="3">
    <source>
        <dbReference type="ARBA" id="ARBA00012356"/>
    </source>
</evidence>
<evidence type="ECO:0000256" key="8">
    <source>
        <dbReference type="ARBA" id="ARBA00023098"/>
    </source>
</evidence>
<comment type="pathway">
    <text evidence="1 11">Lipid metabolism; fatty acid biosynthesis.</text>
</comment>
<dbReference type="InterPro" id="IPR014030">
    <property type="entry name" value="Ketoacyl_synth_N"/>
</dbReference>
<evidence type="ECO:0000313" key="15">
    <source>
        <dbReference type="EMBL" id="KAA1259742.1"/>
    </source>
</evidence>
<keyword evidence="16" id="KW-1185">Reference proteome</keyword>
<dbReference type="PANTHER" id="PTHR11712:SF336">
    <property type="entry name" value="3-OXOACYL-[ACYL-CARRIER-PROTEIN] SYNTHASE, MITOCHONDRIAL"/>
    <property type="match status" value="1"/>
</dbReference>
<dbReference type="GO" id="GO:0004315">
    <property type="term" value="F:3-oxoacyl-[acyl-carrier-protein] synthase activity"/>
    <property type="evidence" value="ECO:0007669"/>
    <property type="project" value="UniProtKB-UniRule"/>
</dbReference>
<dbReference type="OrthoDB" id="292158at2"/>
<dbReference type="Gene3D" id="3.40.47.10">
    <property type="match status" value="1"/>
</dbReference>
<dbReference type="NCBIfam" id="NF004970">
    <property type="entry name" value="PRK06333.1"/>
    <property type="match status" value="1"/>
</dbReference>
<dbReference type="EMBL" id="VRLW01000001">
    <property type="protein sequence ID" value="KAA1259742.1"/>
    <property type="molecule type" value="Genomic_DNA"/>
</dbReference>
<dbReference type="RefSeq" id="WP_068258254.1">
    <property type="nucleotide sequence ID" value="NZ_LWSK01000004.1"/>
</dbReference>
<dbReference type="PROSITE" id="PS00606">
    <property type="entry name" value="KS3_1"/>
    <property type="match status" value="1"/>
</dbReference>
<dbReference type="NCBIfam" id="NF005589">
    <property type="entry name" value="PRK07314.1"/>
    <property type="match status" value="1"/>
</dbReference>
<feature type="domain" description="Ketosynthase family 3 (KS3)" evidence="14">
    <location>
        <begin position="5"/>
        <end position="412"/>
    </location>
</feature>
<dbReference type="Proteomes" id="UP000322699">
    <property type="component" value="Unassembled WGS sequence"/>
</dbReference>
<name>A0A5B1CHP8_9BACT</name>
<evidence type="ECO:0000256" key="2">
    <source>
        <dbReference type="ARBA" id="ARBA00008467"/>
    </source>
</evidence>
<evidence type="ECO:0000256" key="5">
    <source>
        <dbReference type="ARBA" id="ARBA00022516"/>
    </source>
</evidence>
<keyword evidence="7" id="KW-0276">Fatty acid metabolism</keyword>
<comment type="catalytic activity">
    <reaction evidence="11">
        <text>a fatty acyl-[ACP] + malonyl-[ACP] + H(+) = a 3-oxoacyl-[ACP] + holo-[ACP] + CO2</text>
        <dbReference type="Rhea" id="RHEA:22836"/>
        <dbReference type="Rhea" id="RHEA-COMP:9623"/>
        <dbReference type="Rhea" id="RHEA-COMP:9685"/>
        <dbReference type="Rhea" id="RHEA-COMP:9916"/>
        <dbReference type="Rhea" id="RHEA-COMP:14125"/>
        <dbReference type="ChEBI" id="CHEBI:15378"/>
        <dbReference type="ChEBI" id="CHEBI:16526"/>
        <dbReference type="ChEBI" id="CHEBI:64479"/>
        <dbReference type="ChEBI" id="CHEBI:78449"/>
        <dbReference type="ChEBI" id="CHEBI:78776"/>
        <dbReference type="ChEBI" id="CHEBI:138651"/>
    </reaction>
</comment>
<dbReference type="InterPro" id="IPR016039">
    <property type="entry name" value="Thiolase-like"/>
</dbReference>
<dbReference type="EC" id="2.3.1.179" evidence="3 11"/>
<keyword evidence="6 11" id="KW-0808">Transferase</keyword>
<evidence type="ECO:0000256" key="4">
    <source>
        <dbReference type="ARBA" id="ARBA00014657"/>
    </source>
</evidence>
<evidence type="ECO:0000256" key="12">
    <source>
        <dbReference type="PIRSR" id="PIRSR000447-1"/>
    </source>
</evidence>
<dbReference type="UniPathway" id="UPA00094"/>
<comment type="similarity">
    <text evidence="2 11 13">Belongs to the thiolase-like superfamily. Beta-ketoacyl-ACP synthases family.</text>
</comment>
<keyword evidence="8" id="KW-0443">Lipid metabolism</keyword>
<comment type="function">
    <text evidence="11">Involved in the type II fatty acid elongation cycle. Catalyzes the elongation of a wide range of acyl-ACP by the addition of two carbons from malonyl-ACP to an acyl acceptor. Can efficiently catalyze the conversion of palmitoleoyl-ACP (cis-hexadec-9-enoyl-ACP) to cis-vaccenoyl-ACP (cis-octadec-11-enoyl-ACP), an essential step in the thermal regulation of fatty acid composition.</text>
</comment>
<evidence type="ECO:0000256" key="7">
    <source>
        <dbReference type="ARBA" id="ARBA00022832"/>
    </source>
</evidence>
<dbReference type="FunFam" id="3.40.47.10:FF:000009">
    <property type="entry name" value="3-oxoacyl-[acyl-carrier-protein] synthase 2"/>
    <property type="match status" value="1"/>
</dbReference>
<dbReference type="Pfam" id="PF02801">
    <property type="entry name" value="Ketoacyl-synt_C"/>
    <property type="match status" value="1"/>
</dbReference>
<organism evidence="15 16">
    <name type="scientific">Rubripirellula obstinata</name>
    <dbReference type="NCBI Taxonomy" id="406547"/>
    <lineage>
        <taxon>Bacteria</taxon>
        <taxon>Pseudomonadati</taxon>
        <taxon>Planctomycetota</taxon>
        <taxon>Planctomycetia</taxon>
        <taxon>Pirellulales</taxon>
        <taxon>Pirellulaceae</taxon>
        <taxon>Rubripirellula</taxon>
    </lineage>
</organism>
<gene>
    <name evidence="15" type="primary">fabF_3</name>
    <name evidence="15" type="ORF">LF1_22790</name>
</gene>
<feature type="active site" description="For beta-ketoacyl synthase activity" evidence="12">
    <location>
        <position position="165"/>
    </location>
</feature>
<evidence type="ECO:0000256" key="13">
    <source>
        <dbReference type="RuleBase" id="RU003694"/>
    </source>
</evidence>
<dbReference type="GO" id="GO:0006633">
    <property type="term" value="P:fatty acid biosynthetic process"/>
    <property type="evidence" value="ECO:0007669"/>
    <property type="project" value="UniProtKB-UniRule"/>
</dbReference>
<comment type="catalytic activity">
    <reaction evidence="11">
        <text>(9Z)-hexadecenoyl-[ACP] + malonyl-[ACP] + H(+) = 3-oxo-(11Z)-octadecenoyl-[ACP] + holo-[ACP] + CO2</text>
        <dbReference type="Rhea" id="RHEA:55040"/>
        <dbReference type="Rhea" id="RHEA-COMP:9623"/>
        <dbReference type="Rhea" id="RHEA-COMP:9685"/>
        <dbReference type="Rhea" id="RHEA-COMP:10800"/>
        <dbReference type="Rhea" id="RHEA-COMP:14074"/>
        <dbReference type="ChEBI" id="CHEBI:15378"/>
        <dbReference type="ChEBI" id="CHEBI:16526"/>
        <dbReference type="ChEBI" id="CHEBI:64479"/>
        <dbReference type="ChEBI" id="CHEBI:78449"/>
        <dbReference type="ChEBI" id="CHEBI:83989"/>
        <dbReference type="ChEBI" id="CHEBI:138538"/>
        <dbReference type="EC" id="2.3.1.179"/>
    </reaction>
</comment>
<dbReference type="InterPro" id="IPR017568">
    <property type="entry name" value="3-oxoacyl-ACP_synth-2"/>
</dbReference>
<dbReference type="PIRSF" id="PIRSF000447">
    <property type="entry name" value="KAS_II"/>
    <property type="match status" value="1"/>
</dbReference>
<dbReference type="CDD" id="cd00834">
    <property type="entry name" value="KAS_I_II"/>
    <property type="match status" value="1"/>
</dbReference>
<reference evidence="15 16" key="1">
    <citation type="submission" date="2019-08" db="EMBL/GenBank/DDBJ databases">
        <title>Deep-cultivation of Planctomycetes and their phenomic and genomic characterization uncovers novel biology.</title>
        <authorList>
            <person name="Wiegand S."/>
            <person name="Jogler M."/>
            <person name="Boedeker C."/>
            <person name="Pinto D."/>
            <person name="Vollmers J."/>
            <person name="Rivas-Marin E."/>
            <person name="Kohn T."/>
            <person name="Peeters S.H."/>
            <person name="Heuer A."/>
            <person name="Rast P."/>
            <person name="Oberbeckmann S."/>
            <person name="Bunk B."/>
            <person name="Jeske O."/>
            <person name="Meyerdierks A."/>
            <person name="Storesund J.E."/>
            <person name="Kallscheuer N."/>
            <person name="Luecker S."/>
            <person name="Lage O.M."/>
            <person name="Pohl T."/>
            <person name="Merkel B.J."/>
            <person name="Hornburger P."/>
            <person name="Mueller R.-W."/>
            <person name="Bruemmer F."/>
            <person name="Labrenz M."/>
            <person name="Spormann A.M."/>
            <person name="Op Den Camp H."/>
            <person name="Overmann J."/>
            <person name="Amann R."/>
            <person name="Jetten M.S.M."/>
            <person name="Mascher T."/>
            <person name="Medema M.H."/>
            <person name="Devos D.P."/>
            <person name="Kaster A.-K."/>
            <person name="Ovreas L."/>
            <person name="Rohde M."/>
            <person name="Galperin M.Y."/>
            <person name="Jogler C."/>
        </authorList>
    </citation>
    <scope>NUCLEOTIDE SEQUENCE [LARGE SCALE GENOMIC DNA]</scope>
    <source>
        <strain evidence="15 16">LF1</strain>
    </source>
</reference>
<dbReference type="GO" id="GO:0005829">
    <property type="term" value="C:cytosol"/>
    <property type="evidence" value="ECO:0007669"/>
    <property type="project" value="TreeGrafter"/>
</dbReference>
<dbReference type="PROSITE" id="PS52004">
    <property type="entry name" value="KS3_2"/>
    <property type="match status" value="1"/>
</dbReference>
<dbReference type="InterPro" id="IPR020841">
    <property type="entry name" value="PKS_Beta-ketoAc_synthase_dom"/>
</dbReference>
<evidence type="ECO:0000259" key="14">
    <source>
        <dbReference type="PROSITE" id="PS52004"/>
    </source>
</evidence>
<comment type="caution">
    <text evidence="15">The sequence shown here is derived from an EMBL/GenBank/DDBJ whole genome shotgun (WGS) entry which is preliminary data.</text>
</comment>
<keyword evidence="5 11" id="KW-0444">Lipid biosynthesis</keyword>
<dbReference type="InterPro" id="IPR018201">
    <property type="entry name" value="Ketoacyl_synth_AS"/>
</dbReference>
<dbReference type="AlphaFoldDB" id="A0A5B1CHP8"/>
<evidence type="ECO:0000256" key="6">
    <source>
        <dbReference type="ARBA" id="ARBA00022679"/>
    </source>
</evidence>
<evidence type="ECO:0000256" key="10">
    <source>
        <dbReference type="ARBA" id="ARBA00023315"/>
    </source>
</evidence>
<accession>A0A5B1CHP8</accession>
<keyword evidence="9 11" id="KW-0275">Fatty acid biosynthesis</keyword>
<dbReference type="SMART" id="SM00825">
    <property type="entry name" value="PKS_KS"/>
    <property type="match status" value="1"/>
</dbReference>
<dbReference type="PANTHER" id="PTHR11712">
    <property type="entry name" value="POLYKETIDE SYNTHASE-RELATED"/>
    <property type="match status" value="1"/>
</dbReference>
<dbReference type="Pfam" id="PF00109">
    <property type="entry name" value="ketoacyl-synt"/>
    <property type="match status" value="1"/>
</dbReference>
<protein>
    <recommendedName>
        <fullName evidence="4 11">3-oxoacyl-[acyl-carrier-protein] synthase 2</fullName>
        <ecNumber evidence="3 11">2.3.1.179</ecNumber>
    </recommendedName>
</protein>
<dbReference type="InterPro" id="IPR014031">
    <property type="entry name" value="Ketoacyl_synth_C"/>
</dbReference>
<dbReference type="NCBIfam" id="TIGR03150">
    <property type="entry name" value="fabF"/>
    <property type="match status" value="1"/>
</dbReference>
<sequence length="414" mass="43344">MSSSQRRIVITGVGVVTPLGCEVESFWKRLTAGESGIHDLSMDTERYKVHFGGDIPEFDVTEVVDAREAKRLDRFTQFAVHAGYQAIKDSGIDFDSVDRHKCGVVLGSGIGGLGEIEVQIERMLTKGPDRVSPFTVPKMMVNAAGGNLSITYGLKGPNYAVATACASATNAMGDAMRSIRLGETDFMLTGGTEAAITNMGLAAFQNMKALSTRNDDPTAASRPFDADRDGFVLGEGGGVLIFEELEHAKARGAKIYAEVLGYGTTSDAGHITAPDPEGRGAAAAMQAAIDDAGISASEIDYVNAHGTSTPLGDKAETAAIKAVFGDHAKSVSISSTKSALGHSLGASGAIEAIIMCKTLQTGLISPTINLDTPDPACDLDYTPNVAKERDVKIAMSNSFGFGGHNACVVFGKHE</sequence>
<evidence type="ECO:0000313" key="16">
    <source>
        <dbReference type="Proteomes" id="UP000322699"/>
    </source>
</evidence>
<keyword evidence="10 11" id="KW-0012">Acyltransferase</keyword>
<dbReference type="SUPFAM" id="SSF53901">
    <property type="entry name" value="Thiolase-like"/>
    <property type="match status" value="2"/>
</dbReference>
<proteinExistence type="inferred from homology"/>
<evidence type="ECO:0000256" key="9">
    <source>
        <dbReference type="ARBA" id="ARBA00023160"/>
    </source>
</evidence>
<evidence type="ECO:0000256" key="11">
    <source>
        <dbReference type="PIRNR" id="PIRNR000447"/>
    </source>
</evidence>